<dbReference type="AlphaFoldDB" id="B3DVY5"/>
<name>B3DVY5_METI4</name>
<gene>
    <name evidence="2" type="ordered locus">Minf_1434</name>
</gene>
<evidence type="ECO:0000313" key="3">
    <source>
        <dbReference type="Proteomes" id="UP000009149"/>
    </source>
</evidence>
<evidence type="ECO:0000313" key="2">
    <source>
        <dbReference type="EMBL" id="ACD83488.1"/>
    </source>
</evidence>
<accession>B3DVY5</accession>
<dbReference type="Proteomes" id="UP000009149">
    <property type="component" value="Chromosome"/>
</dbReference>
<dbReference type="STRING" id="481448.Minf_1434"/>
<evidence type="ECO:0000256" key="1">
    <source>
        <dbReference type="SAM" id="MobiDB-lite"/>
    </source>
</evidence>
<protein>
    <submittedName>
        <fullName evidence="2">Uncharacterized protein</fullName>
    </submittedName>
</protein>
<proteinExistence type="predicted"/>
<dbReference type="KEGG" id="min:Minf_1434"/>
<sequence>MNKIGGKGGVKKEGEQSRTKGAVYKFDRAKMFRRSCS</sequence>
<reference evidence="2 3" key="1">
    <citation type="journal article" date="2008" name="Biol. Direct">
        <title>Complete genome sequence of the extremely acidophilic methanotroph isolate V4, Methylacidiphilum infernorum, a representative of the bacterial phylum Verrucomicrobia.</title>
        <authorList>
            <person name="Hou S."/>
            <person name="Makarova K.S."/>
            <person name="Saw J.H."/>
            <person name="Senin P."/>
            <person name="Ly B.V."/>
            <person name="Zhou Z."/>
            <person name="Ren Y."/>
            <person name="Wang J."/>
            <person name="Galperin M.Y."/>
            <person name="Omelchenko M.V."/>
            <person name="Wolf Y.I."/>
            <person name="Yutin N."/>
            <person name="Koonin E.V."/>
            <person name="Stott M.B."/>
            <person name="Mountain B.W."/>
            <person name="Crowe M.A."/>
            <person name="Smirnova A.V."/>
            <person name="Dunfield P.F."/>
            <person name="Feng L."/>
            <person name="Wang L."/>
            <person name="Alam M."/>
        </authorList>
    </citation>
    <scope>NUCLEOTIDE SEQUENCE [LARGE SCALE GENOMIC DNA]</scope>
    <source>
        <strain evidence="3">Isolate V4</strain>
    </source>
</reference>
<dbReference type="EMBL" id="CP000975">
    <property type="protein sequence ID" value="ACD83488.1"/>
    <property type="molecule type" value="Genomic_DNA"/>
</dbReference>
<dbReference type="HOGENOM" id="CLU_3345803_0_0_0"/>
<organism evidence="2 3">
    <name type="scientific">Methylacidiphilum infernorum (isolate V4)</name>
    <name type="common">Methylokorus infernorum (strain V4)</name>
    <dbReference type="NCBI Taxonomy" id="481448"/>
    <lineage>
        <taxon>Bacteria</taxon>
        <taxon>Pseudomonadati</taxon>
        <taxon>Verrucomicrobiota</taxon>
        <taxon>Methylacidiphilae</taxon>
        <taxon>Methylacidiphilales</taxon>
        <taxon>Methylacidiphilaceae</taxon>
        <taxon>Methylacidiphilum (ex Ratnadevi et al. 2023)</taxon>
    </lineage>
</organism>
<feature type="region of interest" description="Disordered" evidence="1">
    <location>
        <begin position="1"/>
        <end position="21"/>
    </location>
</feature>